<name>A0A022Q2S9_ERYGU</name>
<keyword evidence="6" id="KW-1185">Reference proteome</keyword>
<proteinExistence type="inferred from homology"/>
<dbReference type="PANTHER" id="PTHR28637:SF13">
    <property type="entry name" value="EXPRESSED PROTEIN"/>
    <property type="match status" value="1"/>
</dbReference>
<dbReference type="InterPro" id="IPR036390">
    <property type="entry name" value="WH_DNA-bd_sf"/>
</dbReference>
<sequence>MSKNSSSFSPQKESIVETHDPEDTFSSPTPVKTKEPSRIKTNENQPAELPHKYGILLEFFERMTSSLRLLSLRKKEPIFQKISNQVEILTGRKFLFVHLAQIKYILPEAVLIDKILIHDEKTKCMKPDMKIELLFDVVKDNHEESAFIALANVFSSRLREFYITHPEGCDIPKAALPDPFSQKSIIVKEDLIYEDLSTLCEKEMLNSSHLHPSFKTHFLHKAAAAVEIEKTDILSPVKCASEVNGEIEEIEIVTSLPGSSSTVNMSESTPMKPFVGSDSVFVETPVQSTPMRSISPTRLVLTCEDKNKKTASQNSKHSTSVVKKSLDFYSMDSDHTTLSYNQQSFSPSDLVLLIHQIFRSVDFCSITKEELVQKIIMNSFDIDDHGEVETQIQNLEKLVPDWIYKKVEPSGDLLYNVKKVSDVNSICERVDGI</sequence>
<reference evidence="5 6" key="1">
    <citation type="journal article" date="2013" name="Proc. Natl. Acad. Sci. U.S.A.">
        <title>Fine-scale variation in meiotic recombination in Mimulus inferred from population shotgun sequencing.</title>
        <authorList>
            <person name="Hellsten U."/>
            <person name="Wright K.M."/>
            <person name="Jenkins J."/>
            <person name="Shu S."/>
            <person name="Yuan Y."/>
            <person name="Wessler S.R."/>
            <person name="Schmutz J."/>
            <person name="Willis J.H."/>
            <person name="Rokhsar D.S."/>
        </authorList>
    </citation>
    <scope>NUCLEOTIDE SEQUENCE [LARGE SCALE GENOMIC DNA]</scope>
    <source>
        <strain evidence="6">cv. DUN x IM62</strain>
    </source>
</reference>
<dbReference type="OMA" id="THPEGCD"/>
<dbReference type="SMART" id="SM01075">
    <property type="entry name" value="CDT1"/>
    <property type="match status" value="1"/>
</dbReference>
<feature type="compositionally biased region" description="Basic and acidic residues" evidence="3">
    <location>
        <begin position="32"/>
        <end position="41"/>
    </location>
</feature>
<dbReference type="GO" id="GO:0071163">
    <property type="term" value="P:DNA replication preinitiation complex assembly"/>
    <property type="evidence" value="ECO:0000318"/>
    <property type="project" value="GO_Central"/>
</dbReference>
<dbReference type="KEGG" id="egt:105974983"/>
<keyword evidence="2" id="KW-0131">Cell cycle</keyword>
<dbReference type="InterPro" id="IPR045173">
    <property type="entry name" value="Cdt1"/>
</dbReference>
<accession>A0A022Q2S9</accession>
<organism evidence="5 6">
    <name type="scientific">Erythranthe guttata</name>
    <name type="common">Yellow monkey flower</name>
    <name type="synonym">Mimulus guttatus</name>
    <dbReference type="NCBI Taxonomy" id="4155"/>
    <lineage>
        <taxon>Eukaryota</taxon>
        <taxon>Viridiplantae</taxon>
        <taxon>Streptophyta</taxon>
        <taxon>Embryophyta</taxon>
        <taxon>Tracheophyta</taxon>
        <taxon>Spermatophyta</taxon>
        <taxon>Magnoliopsida</taxon>
        <taxon>eudicotyledons</taxon>
        <taxon>Gunneridae</taxon>
        <taxon>Pentapetalae</taxon>
        <taxon>asterids</taxon>
        <taxon>lamiids</taxon>
        <taxon>Lamiales</taxon>
        <taxon>Phrymaceae</taxon>
        <taxon>Erythranthe</taxon>
    </lineage>
</organism>
<dbReference type="GO" id="GO:0005634">
    <property type="term" value="C:nucleus"/>
    <property type="evidence" value="ECO:0000318"/>
    <property type="project" value="GO_Central"/>
</dbReference>
<dbReference type="OrthoDB" id="341730at2759"/>
<dbReference type="GO" id="GO:0000278">
    <property type="term" value="P:mitotic cell cycle"/>
    <property type="evidence" value="ECO:0000318"/>
    <property type="project" value="GO_Central"/>
</dbReference>
<dbReference type="eggNOG" id="KOG4762">
    <property type="taxonomic scope" value="Eukaryota"/>
</dbReference>
<dbReference type="CDD" id="cd08674">
    <property type="entry name" value="Cdt1_m"/>
    <property type="match status" value="1"/>
</dbReference>
<dbReference type="PANTHER" id="PTHR28637">
    <property type="entry name" value="DNA REPLICATION FACTOR CDT1"/>
    <property type="match status" value="1"/>
</dbReference>
<dbReference type="GO" id="GO:0030174">
    <property type="term" value="P:regulation of DNA-templated DNA replication initiation"/>
    <property type="evidence" value="ECO:0000318"/>
    <property type="project" value="GO_Central"/>
</dbReference>
<dbReference type="PhylomeDB" id="A0A022Q2S9"/>
<dbReference type="InterPro" id="IPR014939">
    <property type="entry name" value="CDT1_Gemini-bd-like"/>
</dbReference>
<dbReference type="InterPro" id="IPR038090">
    <property type="entry name" value="Cdt1_C_WH_dom_sf"/>
</dbReference>
<feature type="region of interest" description="Disordered" evidence="3">
    <location>
        <begin position="1"/>
        <end position="45"/>
    </location>
</feature>
<dbReference type="GO" id="GO:0070182">
    <property type="term" value="F:DNA polymerase binding"/>
    <property type="evidence" value="ECO:0000318"/>
    <property type="project" value="GO_Central"/>
</dbReference>
<feature type="compositionally biased region" description="Polar residues" evidence="3">
    <location>
        <begin position="1"/>
        <end position="12"/>
    </location>
</feature>
<dbReference type="Pfam" id="PF16679">
    <property type="entry name" value="CDT1_C"/>
    <property type="match status" value="1"/>
</dbReference>
<evidence type="ECO:0000313" key="6">
    <source>
        <dbReference type="Proteomes" id="UP000030748"/>
    </source>
</evidence>
<dbReference type="AlphaFoldDB" id="A0A022Q2S9"/>
<dbReference type="GO" id="GO:0003677">
    <property type="term" value="F:DNA binding"/>
    <property type="evidence" value="ECO:0000318"/>
    <property type="project" value="GO_Central"/>
</dbReference>
<dbReference type="GO" id="GO:0000076">
    <property type="term" value="P:DNA replication checkpoint signaling"/>
    <property type="evidence" value="ECO:0000318"/>
    <property type="project" value="GO_Central"/>
</dbReference>
<feature type="domain" description="CDT1 Geminin-binding" evidence="4">
    <location>
        <begin position="49"/>
        <end position="178"/>
    </location>
</feature>
<dbReference type="STRING" id="4155.A0A022Q2S9"/>
<evidence type="ECO:0000256" key="2">
    <source>
        <dbReference type="ARBA" id="ARBA00023306"/>
    </source>
</evidence>
<dbReference type="Proteomes" id="UP000030748">
    <property type="component" value="Unassembled WGS sequence"/>
</dbReference>
<comment type="similarity">
    <text evidence="1">Belongs to the Cdt1 family.</text>
</comment>
<evidence type="ECO:0000256" key="3">
    <source>
        <dbReference type="SAM" id="MobiDB-lite"/>
    </source>
</evidence>
<dbReference type="Pfam" id="PF08839">
    <property type="entry name" value="CDT1"/>
    <property type="match status" value="1"/>
</dbReference>
<gene>
    <name evidence="5" type="ORF">MIMGU_mgv1a006725mg</name>
</gene>
<dbReference type="Gene3D" id="1.10.10.1420">
    <property type="entry name" value="DNA replication factor Cdt1, C-terminal WH domain"/>
    <property type="match status" value="1"/>
</dbReference>
<evidence type="ECO:0000259" key="4">
    <source>
        <dbReference type="SMART" id="SM01075"/>
    </source>
</evidence>
<dbReference type="SUPFAM" id="SSF46785">
    <property type="entry name" value="Winged helix' DNA-binding domain"/>
    <property type="match status" value="1"/>
</dbReference>
<dbReference type="InterPro" id="IPR032054">
    <property type="entry name" value="Cdt1_C"/>
</dbReference>
<dbReference type="EMBL" id="KI632211">
    <property type="protein sequence ID" value="EYU22306.1"/>
    <property type="molecule type" value="Genomic_DNA"/>
</dbReference>
<evidence type="ECO:0000313" key="5">
    <source>
        <dbReference type="EMBL" id="EYU22306.1"/>
    </source>
</evidence>
<evidence type="ECO:0000256" key="1">
    <source>
        <dbReference type="ARBA" id="ARBA00008356"/>
    </source>
</evidence>
<protein>
    <recommendedName>
        <fullName evidence="4">CDT1 Geminin-binding domain-containing protein</fullName>
    </recommendedName>
</protein>